<comment type="similarity">
    <text evidence="2 8">Belongs to the PhoU family.</text>
</comment>
<evidence type="ECO:0000256" key="5">
    <source>
        <dbReference type="ARBA" id="ARBA00022490"/>
    </source>
</evidence>
<comment type="subunit">
    <text evidence="3 8">Homodimer.</text>
</comment>
<keyword evidence="6 8" id="KW-0592">Phosphate transport</keyword>
<evidence type="ECO:0000256" key="2">
    <source>
        <dbReference type="ARBA" id="ARBA00008107"/>
    </source>
</evidence>
<sequence>MPTTRKTFQENIKALEKELICEGEMVSVAIDRSVKALKDLDTEEAKKIVNDDLKINKKRWDIEEKCIHLFATQQPVATDLRELIAVLSITTDLERMGDHAEGIAKIVIMHGDKPLVKPLIDIPRMAEKATHMLTRSLEAFVSRDEKTARAICDEDDEVDALYEQIYRELLTIMIEDPKTITRATYLLWAAHNLERIADRVTNICERIVFLVTGTMEEINVSKY</sequence>
<dbReference type="PANTHER" id="PTHR42930">
    <property type="entry name" value="PHOSPHATE-SPECIFIC TRANSPORT SYSTEM ACCESSORY PROTEIN PHOU"/>
    <property type="match status" value="1"/>
</dbReference>
<evidence type="ECO:0000256" key="3">
    <source>
        <dbReference type="ARBA" id="ARBA00011738"/>
    </source>
</evidence>
<comment type="function">
    <text evidence="7 8">Plays a role in the regulation of phosphate uptake.</text>
</comment>
<organism evidence="10 11">
    <name type="scientific">Candidatus Scalindua rubra</name>
    <dbReference type="NCBI Taxonomy" id="1872076"/>
    <lineage>
        <taxon>Bacteria</taxon>
        <taxon>Pseudomonadati</taxon>
        <taxon>Planctomycetota</taxon>
        <taxon>Candidatus Brocadiia</taxon>
        <taxon>Candidatus Brocadiales</taxon>
        <taxon>Candidatus Scalinduaceae</taxon>
        <taxon>Candidatus Scalindua</taxon>
    </lineage>
</organism>
<evidence type="ECO:0000259" key="9">
    <source>
        <dbReference type="Pfam" id="PF01895"/>
    </source>
</evidence>
<comment type="subcellular location">
    <subcellularLocation>
        <location evidence="1 8">Cytoplasm</location>
    </subcellularLocation>
</comment>
<dbReference type="AlphaFoldDB" id="A0A1E3X721"/>
<dbReference type="PANTHER" id="PTHR42930:SF3">
    <property type="entry name" value="PHOSPHATE-SPECIFIC TRANSPORT SYSTEM ACCESSORY PROTEIN PHOU"/>
    <property type="match status" value="1"/>
</dbReference>
<name>A0A1E3X721_9BACT</name>
<evidence type="ECO:0000256" key="8">
    <source>
        <dbReference type="PIRNR" id="PIRNR003107"/>
    </source>
</evidence>
<gene>
    <name evidence="10" type="ORF">SCARUB_03457</name>
</gene>
<accession>A0A1E3X721</accession>
<evidence type="ECO:0000256" key="6">
    <source>
        <dbReference type="ARBA" id="ARBA00022592"/>
    </source>
</evidence>
<comment type="caution">
    <text evidence="10">The sequence shown here is derived from an EMBL/GenBank/DDBJ whole genome shotgun (WGS) entry which is preliminary data.</text>
</comment>
<proteinExistence type="inferred from homology"/>
<protein>
    <recommendedName>
        <fullName evidence="8">Phosphate-specific transport system accessory protein PhoU</fullName>
    </recommendedName>
</protein>
<evidence type="ECO:0000256" key="7">
    <source>
        <dbReference type="ARBA" id="ARBA00056181"/>
    </source>
</evidence>
<dbReference type="Gene3D" id="1.20.58.220">
    <property type="entry name" value="Phosphate transport system protein phou homolog 2, domain 2"/>
    <property type="match status" value="1"/>
</dbReference>
<dbReference type="PIRSF" id="PIRSF003107">
    <property type="entry name" value="PhoU"/>
    <property type="match status" value="1"/>
</dbReference>
<keyword evidence="4 8" id="KW-0813">Transport</keyword>
<dbReference type="GO" id="GO:0045936">
    <property type="term" value="P:negative regulation of phosphate metabolic process"/>
    <property type="evidence" value="ECO:0007669"/>
    <property type="project" value="InterPro"/>
</dbReference>
<dbReference type="InterPro" id="IPR026022">
    <property type="entry name" value="PhoU_dom"/>
</dbReference>
<evidence type="ECO:0000313" key="11">
    <source>
        <dbReference type="Proteomes" id="UP000094056"/>
    </source>
</evidence>
<feature type="domain" description="PhoU" evidence="9">
    <location>
        <begin position="122"/>
        <end position="207"/>
    </location>
</feature>
<keyword evidence="5 8" id="KW-0963">Cytoplasm</keyword>
<reference evidence="10 11" key="1">
    <citation type="submission" date="2016-07" db="EMBL/GenBank/DDBJ databases">
        <title>Draft genome of Scalindua rubra, obtained from a brine-seawater interface in the Red Sea, sheds light on salt adaptation in anammox bacteria.</title>
        <authorList>
            <person name="Speth D.R."/>
            <person name="Lagkouvardos I."/>
            <person name="Wang Y."/>
            <person name="Qian P.-Y."/>
            <person name="Dutilh B.E."/>
            <person name="Jetten M.S."/>
        </authorList>
    </citation>
    <scope>NUCLEOTIDE SEQUENCE [LARGE SCALE GENOMIC DNA]</scope>
    <source>
        <strain evidence="10">BSI-1</strain>
    </source>
</reference>
<dbReference type="PATRIC" id="fig|1872076.5.peg.4116"/>
<dbReference type="EMBL" id="MAYW01000119">
    <property type="protein sequence ID" value="ODS31411.1"/>
    <property type="molecule type" value="Genomic_DNA"/>
</dbReference>
<dbReference type="InterPro" id="IPR028366">
    <property type="entry name" value="PhoU"/>
</dbReference>
<feature type="domain" description="PhoU" evidence="9">
    <location>
        <begin position="23"/>
        <end position="107"/>
    </location>
</feature>
<dbReference type="Proteomes" id="UP000094056">
    <property type="component" value="Unassembled WGS sequence"/>
</dbReference>
<dbReference type="GO" id="GO:0005737">
    <property type="term" value="C:cytoplasm"/>
    <property type="evidence" value="ECO:0007669"/>
    <property type="project" value="UniProtKB-SubCell"/>
</dbReference>
<dbReference type="GO" id="GO:0030643">
    <property type="term" value="P:intracellular phosphate ion homeostasis"/>
    <property type="evidence" value="ECO:0007669"/>
    <property type="project" value="InterPro"/>
</dbReference>
<dbReference type="GO" id="GO:0006817">
    <property type="term" value="P:phosphate ion transport"/>
    <property type="evidence" value="ECO:0007669"/>
    <property type="project" value="UniProtKB-KW"/>
</dbReference>
<evidence type="ECO:0000256" key="4">
    <source>
        <dbReference type="ARBA" id="ARBA00022448"/>
    </source>
</evidence>
<evidence type="ECO:0000313" key="10">
    <source>
        <dbReference type="EMBL" id="ODS31411.1"/>
    </source>
</evidence>
<dbReference type="SUPFAM" id="SSF109755">
    <property type="entry name" value="PhoU-like"/>
    <property type="match status" value="1"/>
</dbReference>
<evidence type="ECO:0000256" key="1">
    <source>
        <dbReference type="ARBA" id="ARBA00004496"/>
    </source>
</evidence>
<dbReference type="NCBIfam" id="TIGR02135">
    <property type="entry name" value="phoU_full"/>
    <property type="match status" value="1"/>
</dbReference>
<dbReference type="FunFam" id="1.20.58.220:FF:000004">
    <property type="entry name" value="Phosphate-specific transport system accessory protein PhoU"/>
    <property type="match status" value="1"/>
</dbReference>
<dbReference type="Pfam" id="PF01895">
    <property type="entry name" value="PhoU"/>
    <property type="match status" value="2"/>
</dbReference>
<dbReference type="InterPro" id="IPR038078">
    <property type="entry name" value="PhoU-like_sf"/>
</dbReference>